<dbReference type="AlphaFoldDB" id="A0AAW2FPS2"/>
<dbReference type="Proteomes" id="UP001430953">
    <property type="component" value="Unassembled WGS sequence"/>
</dbReference>
<sequence>MPPKRIRRGRCQPKTPKWVPTSPEEAEEQPKDENNNVPTILEKTVFPPGTPGILIGIITHPVPSTKAKHITGFVLRRRPGSCCYIPSP</sequence>
<protein>
    <submittedName>
        <fullName evidence="2">Uncharacterized protein</fullName>
    </submittedName>
</protein>
<keyword evidence="3" id="KW-1185">Reference proteome</keyword>
<name>A0AAW2FPS2_9HYME</name>
<feature type="region of interest" description="Disordered" evidence="1">
    <location>
        <begin position="1"/>
        <end position="37"/>
    </location>
</feature>
<dbReference type="EMBL" id="JADYXP020000009">
    <property type="protein sequence ID" value="KAL0116371.1"/>
    <property type="molecule type" value="Genomic_DNA"/>
</dbReference>
<accession>A0AAW2FPS2</accession>
<organism evidence="2 3">
    <name type="scientific">Cardiocondyla obscurior</name>
    <dbReference type="NCBI Taxonomy" id="286306"/>
    <lineage>
        <taxon>Eukaryota</taxon>
        <taxon>Metazoa</taxon>
        <taxon>Ecdysozoa</taxon>
        <taxon>Arthropoda</taxon>
        <taxon>Hexapoda</taxon>
        <taxon>Insecta</taxon>
        <taxon>Pterygota</taxon>
        <taxon>Neoptera</taxon>
        <taxon>Endopterygota</taxon>
        <taxon>Hymenoptera</taxon>
        <taxon>Apocrita</taxon>
        <taxon>Aculeata</taxon>
        <taxon>Formicoidea</taxon>
        <taxon>Formicidae</taxon>
        <taxon>Myrmicinae</taxon>
        <taxon>Cardiocondyla</taxon>
    </lineage>
</organism>
<feature type="compositionally biased region" description="Basic residues" evidence="1">
    <location>
        <begin position="1"/>
        <end position="11"/>
    </location>
</feature>
<gene>
    <name evidence="2" type="ORF">PUN28_009765</name>
</gene>
<proteinExistence type="predicted"/>
<evidence type="ECO:0000313" key="2">
    <source>
        <dbReference type="EMBL" id="KAL0116371.1"/>
    </source>
</evidence>
<reference evidence="2 3" key="1">
    <citation type="submission" date="2023-03" db="EMBL/GenBank/DDBJ databases">
        <title>High recombination rates correlate with genetic variation in Cardiocondyla obscurior ants.</title>
        <authorList>
            <person name="Errbii M."/>
        </authorList>
    </citation>
    <scope>NUCLEOTIDE SEQUENCE [LARGE SCALE GENOMIC DNA]</scope>
    <source>
        <strain evidence="2">Alpha-2009</strain>
        <tissue evidence="2">Whole body</tissue>
    </source>
</reference>
<evidence type="ECO:0000313" key="3">
    <source>
        <dbReference type="Proteomes" id="UP001430953"/>
    </source>
</evidence>
<evidence type="ECO:0000256" key="1">
    <source>
        <dbReference type="SAM" id="MobiDB-lite"/>
    </source>
</evidence>
<comment type="caution">
    <text evidence="2">The sequence shown here is derived from an EMBL/GenBank/DDBJ whole genome shotgun (WGS) entry which is preliminary data.</text>
</comment>